<organism evidence="2 3">
    <name type="scientific">Panaeolus cyanescens</name>
    <dbReference type="NCBI Taxonomy" id="181874"/>
    <lineage>
        <taxon>Eukaryota</taxon>
        <taxon>Fungi</taxon>
        <taxon>Dikarya</taxon>
        <taxon>Basidiomycota</taxon>
        <taxon>Agaricomycotina</taxon>
        <taxon>Agaricomycetes</taxon>
        <taxon>Agaricomycetidae</taxon>
        <taxon>Agaricales</taxon>
        <taxon>Agaricineae</taxon>
        <taxon>Galeropsidaceae</taxon>
        <taxon>Panaeolus</taxon>
    </lineage>
</organism>
<dbReference type="InParanoid" id="A0A409YT53"/>
<keyword evidence="3" id="KW-1185">Reference proteome</keyword>
<gene>
    <name evidence="2" type="ORF">CVT24_000724</name>
</gene>
<dbReference type="AlphaFoldDB" id="A0A409YT53"/>
<dbReference type="EMBL" id="NHTK01000697">
    <property type="protein sequence ID" value="PPR06182.1"/>
    <property type="molecule type" value="Genomic_DNA"/>
</dbReference>
<evidence type="ECO:0000313" key="3">
    <source>
        <dbReference type="Proteomes" id="UP000284842"/>
    </source>
</evidence>
<evidence type="ECO:0000313" key="2">
    <source>
        <dbReference type="EMBL" id="PPR06182.1"/>
    </source>
</evidence>
<dbReference type="OrthoDB" id="2886876at2759"/>
<protein>
    <submittedName>
        <fullName evidence="2">Uncharacterized protein</fullName>
    </submittedName>
</protein>
<evidence type="ECO:0000256" key="1">
    <source>
        <dbReference type="SAM" id="SignalP"/>
    </source>
</evidence>
<name>A0A409YT53_9AGAR</name>
<proteinExistence type="predicted"/>
<accession>A0A409YT53</accession>
<reference evidence="2 3" key="1">
    <citation type="journal article" date="2018" name="Evol. Lett.">
        <title>Horizontal gene cluster transfer increased hallucinogenic mushroom diversity.</title>
        <authorList>
            <person name="Reynolds H.T."/>
            <person name="Vijayakumar V."/>
            <person name="Gluck-Thaler E."/>
            <person name="Korotkin H.B."/>
            <person name="Matheny P.B."/>
            <person name="Slot J.C."/>
        </authorList>
    </citation>
    <scope>NUCLEOTIDE SEQUENCE [LARGE SCALE GENOMIC DNA]</scope>
    <source>
        <strain evidence="2 3">2629</strain>
    </source>
</reference>
<feature type="chain" id="PRO_5019344783" evidence="1">
    <location>
        <begin position="22"/>
        <end position="117"/>
    </location>
</feature>
<dbReference type="Proteomes" id="UP000284842">
    <property type="component" value="Unassembled WGS sequence"/>
</dbReference>
<keyword evidence="1" id="KW-0732">Signal</keyword>
<comment type="caution">
    <text evidence="2">The sequence shown here is derived from an EMBL/GenBank/DDBJ whole genome shotgun (WGS) entry which is preliminary data.</text>
</comment>
<feature type="signal peptide" evidence="1">
    <location>
        <begin position="1"/>
        <end position="21"/>
    </location>
</feature>
<sequence>MQFNILTLFVAAATFAGVSHAYVVELYSGKDCTGDTWSRNVWDNTCAYEDGFKSFKLKKHGGAFQQMTAYSRQACAGTTTFQGCSSGVNSVGIGVCHNTDSGSNALSSYSSGGPCPK</sequence>